<feature type="region of interest" description="Disordered" evidence="1">
    <location>
        <begin position="412"/>
        <end position="432"/>
    </location>
</feature>
<feature type="compositionally biased region" description="Basic and acidic residues" evidence="1">
    <location>
        <begin position="423"/>
        <end position="432"/>
    </location>
</feature>
<dbReference type="EMBL" id="JAKLJA010000027">
    <property type="protein sequence ID" value="MCG5076767.1"/>
    <property type="molecule type" value="Genomic_DNA"/>
</dbReference>
<dbReference type="Proteomes" id="UP001139308">
    <property type="component" value="Unassembled WGS sequence"/>
</dbReference>
<sequence length="432" mass="48243">MHREFAATDAALGDFIEQPDYPTLVLGATDLDIALVFKMLQERDRRDAQRIYLLFPFECDTPGRYLQQCMQSLAAQIAAENQARREEGIAPWAELPLFCTDPGQLPARRLKAAVEHVRSLVAEGIDIVWALMPSMVADATDYAETMWPLLALDGFEAWMEGHRFCLRDDCARRFLLSPGQREKARHVLALDLDFSPEKAADTLARALNDAARPIFERMQAAMQLAALDLTHGRLDQALEKYRLLYGWHREQRNPLGQALALGGIGDVATRSGQHADASRWYAHALDAAADSGNLSVTLNLLMAAGESWLSLKQPARAVEYFELASRAADKLMFAHAAVDALEKLGVAWLGERKTVEAARAWTDAKALCERFGCEHQRHSLLERLVALYAQAGLKNQARAYEMEKDRIPAHREAAHAAQMAHVPGEDEREGHR</sequence>
<dbReference type="InterPro" id="IPR011990">
    <property type="entry name" value="TPR-like_helical_dom_sf"/>
</dbReference>
<evidence type="ECO:0000313" key="3">
    <source>
        <dbReference type="Proteomes" id="UP001139308"/>
    </source>
</evidence>
<dbReference type="AlphaFoldDB" id="A0A9X1RVB0"/>
<dbReference type="Gene3D" id="1.25.40.10">
    <property type="entry name" value="Tetratricopeptide repeat domain"/>
    <property type="match status" value="1"/>
</dbReference>
<accession>A0A9X1RVB0</accession>
<organism evidence="2 3">
    <name type="scientific">Paraburkholderia tagetis</name>
    <dbReference type="NCBI Taxonomy" id="2913261"/>
    <lineage>
        <taxon>Bacteria</taxon>
        <taxon>Pseudomonadati</taxon>
        <taxon>Pseudomonadota</taxon>
        <taxon>Betaproteobacteria</taxon>
        <taxon>Burkholderiales</taxon>
        <taxon>Burkholderiaceae</taxon>
        <taxon>Paraburkholderia</taxon>
    </lineage>
</organism>
<evidence type="ECO:0008006" key="4">
    <source>
        <dbReference type="Google" id="ProtNLM"/>
    </source>
</evidence>
<evidence type="ECO:0000256" key="1">
    <source>
        <dbReference type="SAM" id="MobiDB-lite"/>
    </source>
</evidence>
<dbReference type="SUPFAM" id="SSF48452">
    <property type="entry name" value="TPR-like"/>
    <property type="match status" value="1"/>
</dbReference>
<name>A0A9X1RVB0_9BURK</name>
<dbReference type="RefSeq" id="WP_238466678.1">
    <property type="nucleotide sequence ID" value="NZ_JAKLJA010000027.1"/>
</dbReference>
<evidence type="ECO:0000313" key="2">
    <source>
        <dbReference type="EMBL" id="MCG5076767.1"/>
    </source>
</evidence>
<protein>
    <recommendedName>
        <fullName evidence="4">Tetratricopeptide repeat-containing protein</fullName>
    </recommendedName>
</protein>
<comment type="caution">
    <text evidence="2">The sequence shown here is derived from an EMBL/GenBank/DDBJ whole genome shotgun (WGS) entry which is preliminary data.</text>
</comment>
<keyword evidence="3" id="KW-1185">Reference proteome</keyword>
<gene>
    <name evidence="2" type="ORF">L5014_26030</name>
</gene>
<proteinExistence type="predicted"/>
<reference evidence="2" key="1">
    <citation type="submission" date="2022-01" db="EMBL/GenBank/DDBJ databases">
        <title>Genome sequence and assembly of Parabukholderia sp. RG36.</title>
        <authorList>
            <person name="Chhetri G."/>
        </authorList>
    </citation>
    <scope>NUCLEOTIDE SEQUENCE</scope>
    <source>
        <strain evidence="2">RG36</strain>
    </source>
</reference>